<accession>A0A2C8FB54</accession>
<evidence type="ECO:0000256" key="2">
    <source>
        <dbReference type="ARBA" id="ARBA00022475"/>
    </source>
</evidence>
<dbReference type="GO" id="GO:0005886">
    <property type="term" value="C:plasma membrane"/>
    <property type="evidence" value="ECO:0007669"/>
    <property type="project" value="UniProtKB-SubCell"/>
</dbReference>
<dbReference type="Proteomes" id="UP000219215">
    <property type="component" value="Chromosome DPRO"/>
</dbReference>
<dbReference type="PANTHER" id="PTHR35007">
    <property type="entry name" value="INTEGRAL MEMBRANE PROTEIN-RELATED"/>
    <property type="match status" value="1"/>
</dbReference>
<feature type="domain" description="Type II secretion system protein GspF" evidence="7">
    <location>
        <begin position="157"/>
        <end position="282"/>
    </location>
</feature>
<dbReference type="Pfam" id="PF00482">
    <property type="entry name" value="T2SSF"/>
    <property type="match status" value="1"/>
</dbReference>
<evidence type="ECO:0000256" key="4">
    <source>
        <dbReference type="ARBA" id="ARBA00022989"/>
    </source>
</evidence>
<dbReference type="KEGG" id="pprf:DPRO_2821"/>
<evidence type="ECO:0000313" key="8">
    <source>
        <dbReference type="EMBL" id="SOB59731.1"/>
    </source>
</evidence>
<keyword evidence="4 6" id="KW-1133">Transmembrane helix</keyword>
<name>A0A2C8FB54_9BACT</name>
<dbReference type="AlphaFoldDB" id="A0A2C8FB54"/>
<gene>
    <name evidence="8" type="ORF">DPRO_2821</name>
</gene>
<organism evidence="8 9">
    <name type="scientific">Pseudodesulfovibrio profundus</name>
    <dbReference type="NCBI Taxonomy" id="57320"/>
    <lineage>
        <taxon>Bacteria</taxon>
        <taxon>Pseudomonadati</taxon>
        <taxon>Thermodesulfobacteriota</taxon>
        <taxon>Desulfovibrionia</taxon>
        <taxon>Desulfovibrionales</taxon>
        <taxon>Desulfovibrionaceae</taxon>
    </lineage>
</organism>
<sequence>MNVTLLVAAGVAVVAFFLVMSIGALLRAGKDEADSKVKERLRQFALTEVESDSIDLILKHGSMSQVSWFNRLLEKLRFASNLEDTIKKGDSKGSAGIYLLLCALLALIGLYVGIFLASRIWVGFVLAGMLGYIPVMYLNRRKDKRMDRFQKQLPDALDLMTRALKAGHTFGGSMRMVADEMDDPIGSEFRITLEEINFGMDVDRALANLQKRVDVDDLKFFIVSVNIQRETGGNLSEIISNIARLVRERFVLFGKIRILSAEGRISALLLSALPFLITAVLYFINPDYMSLLWTTEVGQAMAWGAVMSMVLGTIVMRRMVKIKV</sequence>
<keyword evidence="5 6" id="KW-0472">Membrane</keyword>
<evidence type="ECO:0000313" key="9">
    <source>
        <dbReference type="Proteomes" id="UP000219215"/>
    </source>
</evidence>
<feature type="transmembrane region" description="Helical" evidence="6">
    <location>
        <begin position="297"/>
        <end position="316"/>
    </location>
</feature>
<comment type="subcellular location">
    <subcellularLocation>
        <location evidence="1">Cell membrane</location>
        <topology evidence="1">Multi-pass membrane protein</topology>
    </subcellularLocation>
</comment>
<dbReference type="PANTHER" id="PTHR35007:SF1">
    <property type="entry name" value="PILUS ASSEMBLY PROTEIN"/>
    <property type="match status" value="1"/>
</dbReference>
<proteinExistence type="predicted"/>
<dbReference type="RefSeq" id="WP_097012561.1">
    <property type="nucleotide sequence ID" value="NZ_LT907975.1"/>
</dbReference>
<feature type="transmembrane region" description="Helical" evidence="6">
    <location>
        <begin position="120"/>
        <end position="138"/>
    </location>
</feature>
<evidence type="ECO:0000256" key="1">
    <source>
        <dbReference type="ARBA" id="ARBA00004651"/>
    </source>
</evidence>
<reference evidence="9" key="1">
    <citation type="submission" date="2017-09" db="EMBL/GenBank/DDBJ databases">
        <authorList>
            <person name="Regsiter A."/>
            <person name="William W."/>
        </authorList>
    </citation>
    <scope>NUCLEOTIDE SEQUENCE [LARGE SCALE GENOMIC DNA]</scope>
    <source>
        <strain evidence="9">500-1</strain>
    </source>
</reference>
<keyword evidence="9" id="KW-1185">Reference proteome</keyword>
<dbReference type="EMBL" id="LT907975">
    <property type="protein sequence ID" value="SOB59731.1"/>
    <property type="molecule type" value="Genomic_DNA"/>
</dbReference>
<dbReference type="InterPro" id="IPR018076">
    <property type="entry name" value="T2SS_GspF_dom"/>
</dbReference>
<evidence type="ECO:0000256" key="6">
    <source>
        <dbReference type="SAM" id="Phobius"/>
    </source>
</evidence>
<keyword evidence="2" id="KW-1003">Cell membrane</keyword>
<feature type="transmembrane region" description="Helical" evidence="6">
    <location>
        <begin position="95"/>
        <end position="114"/>
    </location>
</feature>
<feature type="transmembrane region" description="Helical" evidence="6">
    <location>
        <begin position="6"/>
        <end position="26"/>
    </location>
</feature>
<feature type="transmembrane region" description="Helical" evidence="6">
    <location>
        <begin position="265"/>
        <end position="285"/>
    </location>
</feature>
<evidence type="ECO:0000259" key="7">
    <source>
        <dbReference type="Pfam" id="PF00482"/>
    </source>
</evidence>
<keyword evidence="3 6" id="KW-0812">Transmembrane</keyword>
<dbReference type="OrthoDB" id="597333at2"/>
<evidence type="ECO:0000256" key="3">
    <source>
        <dbReference type="ARBA" id="ARBA00022692"/>
    </source>
</evidence>
<evidence type="ECO:0000256" key="5">
    <source>
        <dbReference type="ARBA" id="ARBA00023136"/>
    </source>
</evidence>
<protein>
    <submittedName>
        <fullName evidence="8">Type II secretion system protein</fullName>
    </submittedName>
</protein>